<proteinExistence type="predicted"/>
<dbReference type="STRING" id="1798661.A3D65_05695"/>
<dbReference type="Pfam" id="PF18895">
    <property type="entry name" value="T4SS_pilin"/>
    <property type="match status" value="1"/>
</dbReference>
<protein>
    <submittedName>
        <fullName evidence="2">Uncharacterized protein</fullName>
    </submittedName>
</protein>
<organism evidence="2 3">
    <name type="scientific">Candidatus Lloydbacteria bacterium RIFCSPHIGHO2_02_FULL_50_13</name>
    <dbReference type="NCBI Taxonomy" id="1798661"/>
    <lineage>
        <taxon>Bacteria</taxon>
        <taxon>Candidatus Lloydiibacteriota</taxon>
    </lineage>
</organism>
<keyword evidence="1" id="KW-1133">Transmembrane helix</keyword>
<keyword evidence="1" id="KW-0472">Membrane</keyword>
<gene>
    <name evidence="2" type="ORF">A3D65_05695</name>
</gene>
<dbReference type="EMBL" id="MHLL01000052">
    <property type="protein sequence ID" value="OGZ07793.1"/>
    <property type="molecule type" value="Genomic_DNA"/>
</dbReference>
<feature type="transmembrane region" description="Helical" evidence="1">
    <location>
        <begin position="79"/>
        <end position="105"/>
    </location>
</feature>
<evidence type="ECO:0000313" key="2">
    <source>
        <dbReference type="EMBL" id="OGZ07793.1"/>
    </source>
</evidence>
<dbReference type="Proteomes" id="UP000177996">
    <property type="component" value="Unassembled WGS sequence"/>
</dbReference>
<keyword evidence="1" id="KW-0812">Transmembrane</keyword>
<dbReference type="InterPro" id="IPR043993">
    <property type="entry name" value="T4SS_pilin"/>
</dbReference>
<dbReference type="AlphaFoldDB" id="A0A1G2D2G7"/>
<accession>A0A1G2D2G7</accession>
<reference evidence="2 3" key="1">
    <citation type="journal article" date="2016" name="Nat. Commun.">
        <title>Thousands of microbial genomes shed light on interconnected biogeochemical processes in an aquifer system.</title>
        <authorList>
            <person name="Anantharaman K."/>
            <person name="Brown C.T."/>
            <person name="Hug L.A."/>
            <person name="Sharon I."/>
            <person name="Castelle C.J."/>
            <person name="Probst A.J."/>
            <person name="Thomas B.C."/>
            <person name="Singh A."/>
            <person name="Wilkins M.J."/>
            <person name="Karaoz U."/>
            <person name="Brodie E.L."/>
            <person name="Williams K.H."/>
            <person name="Hubbard S.S."/>
            <person name="Banfield J.F."/>
        </authorList>
    </citation>
    <scope>NUCLEOTIDE SEQUENCE [LARGE SCALE GENOMIC DNA]</scope>
</reference>
<feature type="transmembrane region" description="Helical" evidence="1">
    <location>
        <begin position="39"/>
        <end position="67"/>
    </location>
</feature>
<evidence type="ECO:0000256" key="1">
    <source>
        <dbReference type="SAM" id="Phobius"/>
    </source>
</evidence>
<sequence>MPVVALAAFGDPGAGIVVCGNTKEDACTFEKLIDQVQVVINFLIFMIAAPLAAVMFVYAGFLYVTNAGNESKIKEAHEIFWNVFIGLVIALAAWLTINFILVFFLGAGSEFNFLK</sequence>
<evidence type="ECO:0000313" key="3">
    <source>
        <dbReference type="Proteomes" id="UP000177996"/>
    </source>
</evidence>
<comment type="caution">
    <text evidence="2">The sequence shown here is derived from an EMBL/GenBank/DDBJ whole genome shotgun (WGS) entry which is preliminary data.</text>
</comment>
<name>A0A1G2D2G7_9BACT</name>